<keyword evidence="2" id="KW-1133">Transmembrane helix</keyword>
<evidence type="ECO:0000256" key="1">
    <source>
        <dbReference type="SAM" id="MobiDB-lite"/>
    </source>
</evidence>
<comment type="caution">
    <text evidence="3">The sequence shown here is derived from an EMBL/GenBank/DDBJ whole genome shotgun (WGS) entry which is preliminary data.</text>
</comment>
<dbReference type="PANTHER" id="PTHR28613">
    <property type="entry name" value="SI:CH211-232M10.4-RELATED"/>
    <property type="match status" value="1"/>
</dbReference>
<dbReference type="AlphaFoldDB" id="A0AA88T6E9"/>
<organism evidence="3 4">
    <name type="scientific">Tachysurus vachellii</name>
    <name type="common">Darkbarbel catfish</name>
    <name type="synonym">Pelteobagrus vachellii</name>
    <dbReference type="NCBI Taxonomy" id="175792"/>
    <lineage>
        <taxon>Eukaryota</taxon>
        <taxon>Metazoa</taxon>
        <taxon>Chordata</taxon>
        <taxon>Craniata</taxon>
        <taxon>Vertebrata</taxon>
        <taxon>Euteleostomi</taxon>
        <taxon>Actinopterygii</taxon>
        <taxon>Neopterygii</taxon>
        <taxon>Teleostei</taxon>
        <taxon>Ostariophysi</taxon>
        <taxon>Siluriformes</taxon>
        <taxon>Bagridae</taxon>
        <taxon>Tachysurus</taxon>
    </lineage>
</organism>
<evidence type="ECO:0000313" key="3">
    <source>
        <dbReference type="EMBL" id="KAK2864838.1"/>
    </source>
</evidence>
<keyword evidence="2" id="KW-0812">Transmembrane</keyword>
<dbReference type="Proteomes" id="UP001187315">
    <property type="component" value="Unassembled WGS sequence"/>
</dbReference>
<sequence length="143" mass="15729">MDPKRIIGQCAPLFFLAVIFDLVGFLLLLVGLAASPQIAGRVYGDFLALTGAVLMFVGLGMWVMWYAGNIGADGKRIGFGRIARKLSERMSTVKWRGDTGKGQEDEQEMEEEEEGEEEDDGGKSDKIAAYTNEAFEPEDKETV</sequence>
<keyword evidence="2" id="KW-0472">Membrane</keyword>
<keyword evidence="4" id="KW-1185">Reference proteome</keyword>
<proteinExistence type="predicted"/>
<evidence type="ECO:0000313" key="4">
    <source>
        <dbReference type="Proteomes" id="UP001187315"/>
    </source>
</evidence>
<gene>
    <name evidence="3" type="ORF">Q7C36_003992</name>
</gene>
<dbReference type="EMBL" id="JAVHJS010000003">
    <property type="protein sequence ID" value="KAK2864838.1"/>
    <property type="molecule type" value="Genomic_DNA"/>
</dbReference>
<evidence type="ECO:0008006" key="5">
    <source>
        <dbReference type="Google" id="ProtNLM"/>
    </source>
</evidence>
<feature type="transmembrane region" description="Helical" evidence="2">
    <location>
        <begin position="12"/>
        <end position="34"/>
    </location>
</feature>
<feature type="compositionally biased region" description="Acidic residues" evidence="1">
    <location>
        <begin position="105"/>
        <end position="120"/>
    </location>
</feature>
<feature type="region of interest" description="Disordered" evidence="1">
    <location>
        <begin position="92"/>
        <end position="143"/>
    </location>
</feature>
<feature type="compositionally biased region" description="Basic and acidic residues" evidence="1">
    <location>
        <begin position="95"/>
        <end position="104"/>
    </location>
</feature>
<dbReference type="PANTHER" id="PTHR28613:SF7">
    <property type="entry name" value="TRANSMEMBRANE PROTEIN 238"/>
    <property type="match status" value="1"/>
</dbReference>
<name>A0AA88T6E9_TACVA</name>
<evidence type="ECO:0000256" key="2">
    <source>
        <dbReference type="SAM" id="Phobius"/>
    </source>
</evidence>
<dbReference type="Pfam" id="PF15125">
    <property type="entry name" value="TMEM238"/>
    <property type="match status" value="1"/>
</dbReference>
<feature type="transmembrane region" description="Helical" evidence="2">
    <location>
        <begin position="46"/>
        <end position="67"/>
    </location>
</feature>
<protein>
    <recommendedName>
        <fullName evidence="5">Transmembrane protein 238</fullName>
    </recommendedName>
</protein>
<accession>A0AA88T6E9</accession>
<reference evidence="3" key="1">
    <citation type="submission" date="2023-08" db="EMBL/GenBank/DDBJ databases">
        <title>Pelteobagrus vachellii genome.</title>
        <authorList>
            <person name="Liu H."/>
        </authorList>
    </citation>
    <scope>NUCLEOTIDE SEQUENCE</scope>
    <source>
        <strain evidence="3">PRFRI_2022a</strain>
        <tissue evidence="3">Muscle</tissue>
    </source>
</reference>
<dbReference type="InterPro" id="IPR029365">
    <property type="entry name" value="TMEM238"/>
</dbReference>